<dbReference type="Pfam" id="PF01237">
    <property type="entry name" value="Oxysterol_BP"/>
    <property type="match status" value="1"/>
</dbReference>
<sequence length="94" mass="11425">MEDGDWEAAAHTKELLEELQRERRRQRNENTKGCLTTKTKITWRCLGDADYEPVWFRKKTETQVAYDLYEFTGEYWNSKAQRLWDRCTDIFHTD</sequence>
<evidence type="ECO:0000313" key="1">
    <source>
        <dbReference type="Proteomes" id="UP000095287"/>
    </source>
</evidence>
<protein>
    <submittedName>
        <fullName evidence="2">MADF domain-containing protein</fullName>
    </submittedName>
</protein>
<name>A0A1I7YV31_9BILA</name>
<keyword evidence="1" id="KW-1185">Reference proteome</keyword>
<dbReference type="AlphaFoldDB" id="A0A1I7YV31"/>
<accession>A0A1I7YV31</accession>
<dbReference type="GO" id="GO:0008289">
    <property type="term" value="F:lipid binding"/>
    <property type="evidence" value="ECO:0007669"/>
    <property type="project" value="InterPro"/>
</dbReference>
<dbReference type="SUPFAM" id="SSF144000">
    <property type="entry name" value="Oxysterol-binding protein-like"/>
    <property type="match status" value="1"/>
</dbReference>
<reference evidence="2" key="1">
    <citation type="submission" date="2016-11" db="UniProtKB">
        <authorList>
            <consortium name="WormBaseParasite"/>
        </authorList>
    </citation>
    <scope>IDENTIFICATION</scope>
</reference>
<evidence type="ECO:0000313" key="2">
    <source>
        <dbReference type="WBParaSite" id="L893_g20012.t1"/>
    </source>
</evidence>
<proteinExistence type="predicted"/>
<dbReference type="WBParaSite" id="L893_g20012.t1">
    <property type="protein sequence ID" value="L893_g20012.t1"/>
    <property type="gene ID" value="L893_g20012"/>
</dbReference>
<dbReference type="Proteomes" id="UP000095287">
    <property type="component" value="Unplaced"/>
</dbReference>
<dbReference type="InterPro" id="IPR037239">
    <property type="entry name" value="OSBP_sf"/>
</dbReference>
<dbReference type="InterPro" id="IPR000648">
    <property type="entry name" value="Oxysterol-bd"/>
</dbReference>
<organism evidence="1 2">
    <name type="scientific">Steinernema glaseri</name>
    <dbReference type="NCBI Taxonomy" id="37863"/>
    <lineage>
        <taxon>Eukaryota</taxon>
        <taxon>Metazoa</taxon>
        <taxon>Ecdysozoa</taxon>
        <taxon>Nematoda</taxon>
        <taxon>Chromadorea</taxon>
        <taxon>Rhabditida</taxon>
        <taxon>Tylenchina</taxon>
        <taxon>Panagrolaimomorpha</taxon>
        <taxon>Strongyloidoidea</taxon>
        <taxon>Steinernematidae</taxon>
        <taxon>Steinernema</taxon>
    </lineage>
</organism>